<accession>A0A370TF49</accession>
<dbReference type="RefSeq" id="XP_031866811.1">
    <property type="nucleotide sequence ID" value="XM_032017380.1"/>
</dbReference>
<protein>
    <submittedName>
        <fullName evidence="1">Uncharacterized protein</fullName>
    </submittedName>
</protein>
<keyword evidence="2" id="KW-1185">Reference proteome</keyword>
<reference evidence="1 2" key="1">
    <citation type="journal article" date="2018" name="IMA Fungus">
        <title>IMA Genome-F 9: Draft genome sequence of Annulohypoxylon stygium, Aspergillus mulundensis, Berkeleyomyces basicola (syn. Thielaviopsis basicola), Ceratocystis smalleyi, two Cercospora beticola strains, Coleophoma cylindrospora, Fusarium fracticaudum, Phialophora cf. hyalina, and Morchella septimelata.</title>
        <authorList>
            <person name="Wingfield B.D."/>
            <person name="Bills G.F."/>
            <person name="Dong Y."/>
            <person name="Huang W."/>
            <person name="Nel W.J."/>
            <person name="Swalarsk-Parry B.S."/>
            <person name="Vaghefi N."/>
            <person name="Wilken P.M."/>
            <person name="An Z."/>
            <person name="de Beer Z.W."/>
            <person name="De Vos L."/>
            <person name="Chen L."/>
            <person name="Duong T.A."/>
            <person name="Gao Y."/>
            <person name="Hammerbacher A."/>
            <person name="Kikkert J.R."/>
            <person name="Li Y."/>
            <person name="Li H."/>
            <person name="Li K."/>
            <person name="Li Q."/>
            <person name="Liu X."/>
            <person name="Ma X."/>
            <person name="Naidoo K."/>
            <person name="Pethybridge S.J."/>
            <person name="Sun J."/>
            <person name="Steenkamp E.T."/>
            <person name="van der Nest M.A."/>
            <person name="van Wyk S."/>
            <person name="Wingfield M.J."/>
            <person name="Xiong C."/>
            <person name="Yue Q."/>
            <person name="Zhang X."/>
        </authorList>
    </citation>
    <scope>NUCLEOTIDE SEQUENCE [LARGE SCALE GENOMIC DNA]</scope>
    <source>
        <strain evidence="1 2">BP 5553</strain>
    </source>
</reference>
<dbReference type="GeneID" id="43601606"/>
<sequence length="370" mass="40957">MVSLVDLPTEILVHICSSLCLHCELPRVVDAPSAAVGAASSGQKVHSQLSQCSKKLRAASHCPNSLVSLAAYDADRLCKRAAERIGGHLLKLCLDTPNLGYFSELAIAITPQLSQLCLQRKLEWSRIDEWCWTGWPYDLPALRCLVFESARENPDDVATYHIYHTVTTQRRRHGTSGHDPPRVPLARGLEDTQLMALNPERHLGHVKPILRPTATTTLADAADIQSIIDYSNWLGGITSMDTIGLSFASFPILEVLELEQLLLYGPVFPTAKEPAEDRSSMLTTPDEFLSKFPRHSARFPQLKVVRLDVFKAPPQEQVRLLVEAFRAAADIKVLIYHVARTIGSRGLLPASPGHEQPVPEALLYLPDPSY</sequence>
<dbReference type="AlphaFoldDB" id="A0A370TF49"/>
<dbReference type="EMBL" id="NPIC01000009">
    <property type="protein sequence ID" value="RDL33318.1"/>
    <property type="molecule type" value="Genomic_DNA"/>
</dbReference>
<evidence type="ECO:0000313" key="2">
    <source>
        <dbReference type="Proteomes" id="UP000254866"/>
    </source>
</evidence>
<gene>
    <name evidence="1" type="ORF">BP5553_08757</name>
</gene>
<organism evidence="1 2">
    <name type="scientific">Venustampulla echinocandica</name>
    <dbReference type="NCBI Taxonomy" id="2656787"/>
    <lineage>
        <taxon>Eukaryota</taxon>
        <taxon>Fungi</taxon>
        <taxon>Dikarya</taxon>
        <taxon>Ascomycota</taxon>
        <taxon>Pezizomycotina</taxon>
        <taxon>Leotiomycetes</taxon>
        <taxon>Helotiales</taxon>
        <taxon>Pleuroascaceae</taxon>
        <taxon>Venustampulla</taxon>
    </lineage>
</organism>
<name>A0A370TF49_9HELO</name>
<comment type="caution">
    <text evidence="1">The sequence shown here is derived from an EMBL/GenBank/DDBJ whole genome shotgun (WGS) entry which is preliminary data.</text>
</comment>
<dbReference type="OrthoDB" id="2520703at2759"/>
<evidence type="ECO:0000313" key="1">
    <source>
        <dbReference type="EMBL" id="RDL33318.1"/>
    </source>
</evidence>
<dbReference type="Proteomes" id="UP000254866">
    <property type="component" value="Unassembled WGS sequence"/>
</dbReference>
<proteinExistence type="predicted"/>